<dbReference type="NCBIfam" id="TIGR00738">
    <property type="entry name" value="rrf2_super"/>
    <property type="match status" value="1"/>
</dbReference>
<dbReference type="Proteomes" id="UP000239494">
    <property type="component" value="Unassembled WGS sequence"/>
</dbReference>
<dbReference type="GO" id="GO:0003677">
    <property type="term" value="F:DNA binding"/>
    <property type="evidence" value="ECO:0007669"/>
    <property type="project" value="UniProtKB-KW"/>
</dbReference>
<keyword evidence="1" id="KW-0238">DNA-binding</keyword>
<proteinExistence type="predicted"/>
<dbReference type="InterPro" id="IPR036388">
    <property type="entry name" value="WH-like_DNA-bd_sf"/>
</dbReference>
<dbReference type="EMBL" id="PVTF01000006">
    <property type="protein sequence ID" value="PRY40586.1"/>
    <property type="molecule type" value="Genomic_DNA"/>
</dbReference>
<evidence type="ECO:0000256" key="1">
    <source>
        <dbReference type="ARBA" id="ARBA00023125"/>
    </source>
</evidence>
<accession>A0A2T0T4I6</accession>
<name>A0A2T0T4I6_9PSEU</name>
<dbReference type="GO" id="GO:0003700">
    <property type="term" value="F:DNA-binding transcription factor activity"/>
    <property type="evidence" value="ECO:0007669"/>
    <property type="project" value="TreeGrafter"/>
</dbReference>
<reference evidence="3 4" key="1">
    <citation type="submission" date="2018-03" db="EMBL/GenBank/DDBJ databases">
        <title>Genomic Encyclopedia of Archaeal and Bacterial Type Strains, Phase II (KMG-II): from individual species to whole genera.</title>
        <authorList>
            <person name="Goeker M."/>
        </authorList>
    </citation>
    <scope>NUCLEOTIDE SEQUENCE [LARGE SCALE GENOMIC DNA]</scope>
    <source>
        <strain evidence="3 4">DSM 44720</strain>
    </source>
</reference>
<dbReference type="Gene3D" id="1.10.10.10">
    <property type="entry name" value="Winged helix-like DNA-binding domain superfamily/Winged helix DNA-binding domain"/>
    <property type="match status" value="1"/>
</dbReference>
<comment type="cofactor">
    <cofactor evidence="2">
        <name>[2Fe-2S] cluster</name>
        <dbReference type="ChEBI" id="CHEBI:190135"/>
    </cofactor>
</comment>
<dbReference type="AlphaFoldDB" id="A0A2T0T4I6"/>
<organism evidence="3 4">
    <name type="scientific">Umezawaea tangerina</name>
    <dbReference type="NCBI Taxonomy" id="84725"/>
    <lineage>
        <taxon>Bacteria</taxon>
        <taxon>Bacillati</taxon>
        <taxon>Actinomycetota</taxon>
        <taxon>Actinomycetes</taxon>
        <taxon>Pseudonocardiales</taxon>
        <taxon>Pseudonocardiaceae</taxon>
        <taxon>Umezawaea</taxon>
    </lineage>
</organism>
<dbReference type="PANTHER" id="PTHR33221:SF4">
    <property type="entry name" value="HTH-TYPE TRANSCRIPTIONAL REPRESSOR NSRR"/>
    <property type="match status" value="1"/>
</dbReference>
<dbReference type="InterPro" id="IPR036390">
    <property type="entry name" value="WH_DNA-bd_sf"/>
</dbReference>
<evidence type="ECO:0000313" key="3">
    <source>
        <dbReference type="EMBL" id="PRY40586.1"/>
    </source>
</evidence>
<dbReference type="SUPFAM" id="SSF46785">
    <property type="entry name" value="Winged helix' DNA-binding domain"/>
    <property type="match status" value="1"/>
</dbReference>
<dbReference type="InterPro" id="IPR000944">
    <property type="entry name" value="Tscrpt_reg_Rrf2"/>
</dbReference>
<sequence length="153" mass="16727">MPYRFATLPAMRLTRGTDIALRVLMLTAVQDEQSTVDELSAALDVPRNHLAKIVQRLAHSGLLLTVRGRAGGLRIAPEALEWSVGQLVRDFEGDHEVIDCEDPPCPLRGACRLRGALRRAHEAFLAELDAVSLRSLVEKPTGPLLHQLTAPAP</sequence>
<gene>
    <name evidence="3" type="ORF">CLV43_106327</name>
</gene>
<dbReference type="Pfam" id="PF02082">
    <property type="entry name" value="Rrf2"/>
    <property type="match status" value="1"/>
</dbReference>
<dbReference type="PROSITE" id="PS51197">
    <property type="entry name" value="HTH_RRF2_2"/>
    <property type="match status" value="1"/>
</dbReference>
<protein>
    <submittedName>
        <fullName evidence="3">BadM/Rrf2 family transcriptional regulator</fullName>
    </submittedName>
</protein>
<keyword evidence="4" id="KW-1185">Reference proteome</keyword>
<comment type="caution">
    <text evidence="3">The sequence shown here is derived from an EMBL/GenBank/DDBJ whole genome shotgun (WGS) entry which is preliminary data.</text>
</comment>
<evidence type="ECO:0000313" key="4">
    <source>
        <dbReference type="Proteomes" id="UP000239494"/>
    </source>
</evidence>
<evidence type="ECO:0000256" key="2">
    <source>
        <dbReference type="ARBA" id="ARBA00034078"/>
    </source>
</evidence>
<dbReference type="GO" id="GO:0005829">
    <property type="term" value="C:cytosol"/>
    <property type="evidence" value="ECO:0007669"/>
    <property type="project" value="TreeGrafter"/>
</dbReference>
<dbReference type="PANTHER" id="PTHR33221">
    <property type="entry name" value="WINGED HELIX-TURN-HELIX TRANSCRIPTIONAL REGULATOR, RRF2 FAMILY"/>
    <property type="match status" value="1"/>
</dbReference>